<dbReference type="SMART" id="SM00049">
    <property type="entry name" value="DEP"/>
    <property type="match status" value="1"/>
</dbReference>
<keyword evidence="6" id="KW-1185">Reference proteome</keyword>
<sequence length="875" mass="101100">MSKKPSVYPAMLSRVARVFRESIFLTINTKDGLEYHDTFTGKMAVDIICRIIRTNDRNLALLLGRSLDSQKFFHDVTYQHRLRDSIHEVYAFNHIYSDSPISGTGVNGVFTILTDCYSPTCSRNSLCYSIACPRRLEQQARLNMKPQGGLQRAVSRLSLHDQDETKSLWHETVPKSVLDKLDKLEKMRQELIYEFIYTERDYVKDLEFMTDFYIMPLRNPSNNIIPEREREVFIRTVFGGVSDLLRLAKSISEALTRRQQQQKPVIQTIADVFLQFVDKFEPFIQYSGNKVFASFEHERQQQVNMRYASFLDAIEKRPESRKQDLSSFLIKGIQRPARYQLLLGGILKNTQPDSPDYPDLLKAKEEIEKILGKINIQTGESTDRHKIMVLHRLLGKQTLEDKYNFKLSYNNRIIYQVTLNRKRDNEKIDLYLFEHALLLVKHKIQNKREQYKVFEKPIYLPLLFVNSGYDIPTFRTVINSRINGSIMSESKAKVDSINTKLQINFMGLGSQQVHTTLNADDVANQNQVLSQISSQQKKIMAKYDIFSLSKYETRRFTGNNKINCAVPCYGGKKLLYGTDSGVWVSTVRTISITNNEKICSDPTLVISKEYVTQIEVLVEYSKLLVLSDKSLFEFDLSCTDSLDHAKNTRSGRLILSHVSSFKTGICDGKLLVCCIKQGNNHSINIFEPPNPFDKNKNRNKKYDIREITFSSDPISISFLRTRLCIGCTKGFEILSMEDGKKEPILDEADPSLDFATQKEIVNPLAIHRLGKDFLLSYSEFSFLINRNGWRTKHDWGIFWEGNPTNIALFYPYLLSFESNFIEIRDLKTTYLIRALIGENIRFLHSNEHEAMYACEEGGYDVIVSIDFLNLKPKEK</sequence>
<dbReference type="InterPro" id="IPR011993">
    <property type="entry name" value="PH-like_dom_sf"/>
</dbReference>
<dbReference type="PROSITE" id="PS50219">
    <property type="entry name" value="CNH"/>
    <property type="match status" value="1"/>
</dbReference>
<dbReference type="Pfam" id="PF00610">
    <property type="entry name" value="DEP"/>
    <property type="match status" value="1"/>
</dbReference>
<dbReference type="Gene3D" id="1.20.900.10">
    <property type="entry name" value="Dbl homology (DH) domain"/>
    <property type="match status" value="1"/>
</dbReference>
<evidence type="ECO:0000313" key="5">
    <source>
        <dbReference type="EMBL" id="EGV62993.1"/>
    </source>
</evidence>
<keyword evidence="1" id="KW-0597">Phosphoprotein</keyword>
<dbReference type="Pfam" id="PF00780">
    <property type="entry name" value="CNH"/>
    <property type="match status" value="1"/>
</dbReference>
<accession>G3B6Q9</accession>
<dbReference type="InterPro" id="IPR035899">
    <property type="entry name" value="DBL_dom_sf"/>
</dbReference>
<dbReference type="AlphaFoldDB" id="G3B6Q9"/>
<dbReference type="InterPro" id="IPR036388">
    <property type="entry name" value="WH-like_DNA-bd_sf"/>
</dbReference>
<dbReference type="Pfam" id="PF15405">
    <property type="entry name" value="PH_5"/>
    <property type="match status" value="1"/>
</dbReference>
<dbReference type="InterPro" id="IPR000591">
    <property type="entry name" value="DEP_dom"/>
</dbReference>
<name>G3B6Q9_CANTC</name>
<dbReference type="Gene3D" id="2.30.29.30">
    <property type="entry name" value="Pleckstrin-homology domain (PH domain)/Phosphotyrosine-binding domain (PTB)"/>
    <property type="match status" value="1"/>
</dbReference>
<dbReference type="InterPro" id="IPR000219">
    <property type="entry name" value="DH_dom"/>
</dbReference>
<evidence type="ECO:0000256" key="2">
    <source>
        <dbReference type="ARBA" id="ARBA00022658"/>
    </source>
</evidence>
<organism evidence="6">
    <name type="scientific">Candida tenuis (strain ATCC 10573 / BCRC 21748 / CBS 615 / JCM 9827 / NBRC 10315 / NRRL Y-1498 / VKM Y-70)</name>
    <name type="common">Yeast</name>
    <name type="synonym">Yamadazyma tenuis</name>
    <dbReference type="NCBI Taxonomy" id="590646"/>
    <lineage>
        <taxon>Eukaryota</taxon>
        <taxon>Fungi</taxon>
        <taxon>Dikarya</taxon>
        <taxon>Ascomycota</taxon>
        <taxon>Saccharomycotina</taxon>
        <taxon>Pichiomycetes</taxon>
        <taxon>Debaryomycetaceae</taxon>
        <taxon>Yamadazyma</taxon>
    </lineage>
</organism>
<feature type="domain" description="CNH" evidence="4">
    <location>
        <begin position="559"/>
        <end position="850"/>
    </location>
</feature>
<dbReference type="SUPFAM" id="SSF48065">
    <property type="entry name" value="DBL homology domain (DH-domain)"/>
    <property type="match status" value="1"/>
</dbReference>
<dbReference type="Proteomes" id="UP000000707">
    <property type="component" value="Unassembled WGS sequence"/>
</dbReference>
<dbReference type="STRING" id="590646.G3B6Q9"/>
<evidence type="ECO:0000259" key="4">
    <source>
        <dbReference type="PROSITE" id="PS50219"/>
    </source>
</evidence>
<dbReference type="CDD" id="cd04435">
    <property type="entry name" value="DEP_fRom2"/>
    <property type="match status" value="1"/>
</dbReference>
<dbReference type="EMBL" id="GL996524">
    <property type="protein sequence ID" value="EGV62993.1"/>
    <property type="molecule type" value="Genomic_DNA"/>
</dbReference>
<dbReference type="SMART" id="SM00036">
    <property type="entry name" value="CNH"/>
    <property type="match status" value="1"/>
</dbReference>
<evidence type="ECO:0000256" key="1">
    <source>
        <dbReference type="ARBA" id="ARBA00022553"/>
    </source>
</evidence>
<dbReference type="PANTHER" id="PTHR46572:SF2">
    <property type="entry name" value="RHO1 GDP-GTP EXCHANGE PROTEIN 1-RELATED"/>
    <property type="match status" value="1"/>
</dbReference>
<feature type="domain" description="DH" evidence="3">
    <location>
        <begin position="187"/>
        <end position="377"/>
    </location>
</feature>
<dbReference type="InterPro" id="IPR041675">
    <property type="entry name" value="PH_5"/>
</dbReference>
<dbReference type="OrthoDB" id="2272012at2759"/>
<dbReference type="GO" id="GO:0035556">
    <property type="term" value="P:intracellular signal transduction"/>
    <property type="evidence" value="ECO:0007669"/>
    <property type="project" value="InterPro"/>
</dbReference>
<dbReference type="Gene3D" id="1.10.10.10">
    <property type="entry name" value="Winged helix-like DNA-binding domain superfamily/Winged helix DNA-binding domain"/>
    <property type="match status" value="1"/>
</dbReference>
<dbReference type="GO" id="GO:0005085">
    <property type="term" value="F:guanyl-nucleotide exchange factor activity"/>
    <property type="evidence" value="ECO:0007669"/>
    <property type="project" value="UniProtKB-KW"/>
</dbReference>
<dbReference type="Pfam" id="PF00621">
    <property type="entry name" value="RhoGEF"/>
    <property type="match status" value="1"/>
</dbReference>
<reference evidence="5 6" key="1">
    <citation type="journal article" date="2011" name="Proc. Natl. Acad. Sci. U.S.A.">
        <title>Comparative genomics of xylose-fermenting fungi for enhanced biofuel production.</title>
        <authorList>
            <person name="Wohlbach D.J."/>
            <person name="Kuo A."/>
            <person name="Sato T.K."/>
            <person name="Potts K.M."/>
            <person name="Salamov A.A."/>
            <person name="LaButti K.M."/>
            <person name="Sun H."/>
            <person name="Clum A."/>
            <person name="Pangilinan J.L."/>
            <person name="Lindquist E.A."/>
            <person name="Lucas S."/>
            <person name="Lapidus A."/>
            <person name="Jin M."/>
            <person name="Gunawan C."/>
            <person name="Balan V."/>
            <person name="Dale B.E."/>
            <person name="Jeffries T.W."/>
            <person name="Zinkel R."/>
            <person name="Barry K.W."/>
            <person name="Grigoriev I.V."/>
            <person name="Gasch A.P."/>
        </authorList>
    </citation>
    <scope>NUCLEOTIDE SEQUENCE [LARGE SCALE GENOMIC DNA]</scope>
    <source>
        <strain evidence="6">ATCC 10573 / BCRC 21748 / CBS 615 / JCM 9827 / NBRC 10315 / NRRL Y-1498 / VKM Y-70</strain>
    </source>
</reference>
<dbReference type="SMART" id="SM00325">
    <property type="entry name" value="RhoGEF"/>
    <property type="match status" value="1"/>
</dbReference>
<dbReference type="InterPro" id="IPR001180">
    <property type="entry name" value="CNH_dom"/>
</dbReference>
<keyword evidence="2" id="KW-0344">Guanine-nucleotide releasing factor</keyword>
<evidence type="ECO:0000259" key="3">
    <source>
        <dbReference type="PROSITE" id="PS50010"/>
    </source>
</evidence>
<dbReference type="PROSITE" id="PS50010">
    <property type="entry name" value="DH_2"/>
    <property type="match status" value="1"/>
</dbReference>
<dbReference type="InterPro" id="IPR052233">
    <property type="entry name" value="Rho-type_GEFs"/>
</dbReference>
<dbReference type="CDD" id="cd00160">
    <property type="entry name" value="RhoGEF"/>
    <property type="match status" value="1"/>
</dbReference>
<dbReference type="HOGENOM" id="CLU_001251_2_1_1"/>
<dbReference type="eggNOG" id="KOG4305">
    <property type="taxonomic scope" value="Eukaryota"/>
</dbReference>
<proteinExistence type="predicted"/>
<evidence type="ECO:0000313" key="6">
    <source>
        <dbReference type="Proteomes" id="UP000000707"/>
    </source>
</evidence>
<protein>
    <submittedName>
        <fullName evidence="5">Gdp-GTP exchange protein for the Rho1p small GTP-binding protein</fullName>
    </submittedName>
</protein>
<gene>
    <name evidence="5" type="ORF">CANTEDRAFT_122634</name>
</gene>
<dbReference type="PANTHER" id="PTHR46572">
    <property type="entry name" value="RHO1 GDP-GTP EXCHANGE PROTEIN 1-RELATED"/>
    <property type="match status" value="1"/>
</dbReference>